<dbReference type="Proteomes" id="UP000287972">
    <property type="component" value="Unassembled WGS sequence"/>
</dbReference>
<reference evidence="2 3" key="1">
    <citation type="submission" date="2017-06" db="EMBL/GenBank/DDBJ databases">
        <title>Comparative genomic analysis of Ambrosia Fusariam Clade fungi.</title>
        <authorList>
            <person name="Stajich J.E."/>
            <person name="Carrillo J."/>
            <person name="Kijimoto T."/>
            <person name="Eskalen A."/>
            <person name="O'Donnell K."/>
            <person name="Kasson M."/>
        </authorList>
    </citation>
    <scope>NUCLEOTIDE SEQUENCE [LARGE SCALE GENOMIC DNA]</scope>
    <source>
        <strain evidence="2 3">NRRL62606</strain>
    </source>
</reference>
<name>A0A428SN56_9HYPO</name>
<evidence type="ECO:0000256" key="1">
    <source>
        <dbReference type="PROSITE-ProRule" id="PRU00023"/>
    </source>
</evidence>
<feature type="repeat" description="ANK" evidence="1">
    <location>
        <begin position="43"/>
        <end position="75"/>
    </location>
</feature>
<keyword evidence="3" id="KW-1185">Reference proteome</keyword>
<gene>
    <name evidence="2" type="ORF">CEP51_000384</name>
</gene>
<dbReference type="PANTHER" id="PTHR46224">
    <property type="entry name" value="ANKYRIN REPEAT FAMILY PROTEIN"/>
    <property type="match status" value="1"/>
</dbReference>
<feature type="repeat" description="ANK" evidence="1">
    <location>
        <begin position="221"/>
        <end position="253"/>
    </location>
</feature>
<sequence>MAAIEQEWQYGAQVLIQAGADVNKQCTKPSSSDRYNDWGWDWDLNVPLVAAVLTDEVEFVRMLFDEGAELDTQTSRCLEFAVQHRSNDIVRLLLEKGANPNQVSPGSKATTPIHIAVMCEDYELDTEVLKTLIEFGADVNASSGEGYPLEIISSEIMALGEDGFKDYDLEEARDLLLQAHANPGLFNHSKLQRAAEKGDIAQVRSLIANGEDVNEPANDNGGATALQYAAMHGHLSIAMLLIENGAFINAPRAKTRGRTALQGAAENGRLDMPGRIDARTPISGQSAIPGDTPPIGTTCLDNTVFWANMDATEIANRGSRYCGKYSCITVTVYDSYDDGFGSGPQYWIDCAENLRPPEDISEFYRTMPEHIPRIDIIHHRAQRHYYNRGIITIQHYISNGV</sequence>
<dbReference type="Gene3D" id="1.25.40.20">
    <property type="entry name" value="Ankyrin repeat-containing domain"/>
    <property type="match status" value="2"/>
</dbReference>
<proteinExistence type="predicted"/>
<dbReference type="InterPro" id="IPR002110">
    <property type="entry name" value="Ankyrin_rpt"/>
</dbReference>
<comment type="caution">
    <text evidence="2">The sequence shown here is derived from an EMBL/GenBank/DDBJ whole genome shotgun (WGS) entry which is preliminary data.</text>
</comment>
<protein>
    <submittedName>
        <fullName evidence="2">Uncharacterized protein</fullName>
    </submittedName>
</protein>
<dbReference type="InterPro" id="IPR051616">
    <property type="entry name" value="Cul2-RING_E3_ligase_SR"/>
</dbReference>
<feature type="repeat" description="ANK" evidence="1">
    <location>
        <begin position="108"/>
        <end position="144"/>
    </location>
</feature>
<dbReference type="InterPro" id="IPR036770">
    <property type="entry name" value="Ankyrin_rpt-contain_sf"/>
</dbReference>
<accession>A0A428SN56</accession>
<evidence type="ECO:0000313" key="3">
    <source>
        <dbReference type="Proteomes" id="UP000287972"/>
    </source>
</evidence>
<dbReference type="EMBL" id="NKCL01000004">
    <property type="protein sequence ID" value="RSL91195.1"/>
    <property type="molecule type" value="Genomic_DNA"/>
</dbReference>
<evidence type="ECO:0000313" key="2">
    <source>
        <dbReference type="EMBL" id="RSL91195.1"/>
    </source>
</evidence>
<dbReference type="SUPFAM" id="SSF48403">
    <property type="entry name" value="Ankyrin repeat"/>
    <property type="match status" value="1"/>
</dbReference>
<dbReference type="Pfam" id="PF00023">
    <property type="entry name" value="Ank"/>
    <property type="match status" value="1"/>
</dbReference>
<dbReference type="PANTHER" id="PTHR46224:SF6">
    <property type="entry name" value="ANKYRIN REPEAT FAMILY PROTEIN"/>
    <property type="match status" value="1"/>
</dbReference>
<dbReference type="Pfam" id="PF12796">
    <property type="entry name" value="Ank_2"/>
    <property type="match status" value="2"/>
</dbReference>
<keyword evidence="1" id="KW-0040">ANK repeat</keyword>
<dbReference type="PROSITE" id="PS50088">
    <property type="entry name" value="ANK_REPEAT"/>
    <property type="match status" value="3"/>
</dbReference>
<dbReference type="AlphaFoldDB" id="A0A428SN56"/>
<dbReference type="PROSITE" id="PS50297">
    <property type="entry name" value="ANK_REP_REGION"/>
    <property type="match status" value="2"/>
</dbReference>
<dbReference type="SMART" id="SM00248">
    <property type="entry name" value="ANK"/>
    <property type="match status" value="5"/>
</dbReference>
<organism evidence="2 3">
    <name type="scientific">Fusarium floridanum</name>
    <dbReference type="NCBI Taxonomy" id="1325733"/>
    <lineage>
        <taxon>Eukaryota</taxon>
        <taxon>Fungi</taxon>
        <taxon>Dikarya</taxon>
        <taxon>Ascomycota</taxon>
        <taxon>Pezizomycotina</taxon>
        <taxon>Sordariomycetes</taxon>
        <taxon>Hypocreomycetidae</taxon>
        <taxon>Hypocreales</taxon>
        <taxon>Nectriaceae</taxon>
        <taxon>Fusarium</taxon>
        <taxon>Fusarium solani species complex</taxon>
    </lineage>
</organism>